<dbReference type="Pfam" id="PF02021">
    <property type="entry name" value="UPF0102"/>
    <property type="match status" value="1"/>
</dbReference>
<keyword evidence="4" id="KW-1185">Reference proteome</keyword>
<dbReference type="InterPro" id="IPR011335">
    <property type="entry name" value="Restrct_endonuc-II-like"/>
</dbReference>
<comment type="similarity">
    <text evidence="1 2">Belongs to the UPF0102 family.</text>
</comment>
<dbReference type="InterPro" id="IPR003509">
    <property type="entry name" value="UPF0102_YraN-like"/>
</dbReference>
<accession>A0ABT4VYW4</accession>
<dbReference type="RefSeq" id="WP_271053144.1">
    <property type="nucleotide sequence ID" value="NZ_JAQIIO010000002.1"/>
</dbReference>
<organism evidence="3 4">
    <name type="scientific">Aliiroseovarius salicola</name>
    <dbReference type="NCBI Taxonomy" id="3009082"/>
    <lineage>
        <taxon>Bacteria</taxon>
        <taxon>Pseudomonadati</taxon>
        <taxon>Pseudomonadota</taxon>
        <taxon>Alphaproteobacteria</taxon>
        <taxon>Rhodobacterales</taxon>
        <taxon>Paracoccaceae</taxon>
        <taxon>Aliiroseovarius</taxon>
    </lineage>
</organism>
<comment type="caution">
    <text evidence="3">The sequence shown here is derived from an EMBL/GenBank/DDBJ whole genome shotgun (WGS) entry which is preliminary data.</text>
</comment>
<dbReference type="PANTHER" id="PTHR34039">
    <property type="entry name" value="UPF0102 PROTEIN YRAN"/>
    <property type="match status" value="1"/>
</dbReference>
<evidence type="ECO:0000256" key="2">
    <source>
        <dbReference type="HAMAP-Rule" id="MF_00048"/>
    </source>
</evidence>
<protein>
    <recommendedName>
        <fullName evidence="2">UPF0102 protein O2N63_05050</fullName>
    </recommendedName>
</protein>
<dbReference type="HAMAP" id="MF_00048">
    <property type="entry name" value="UPF0102"/>
    <property type="match status" value="1"/>
</dbReference>
<dbReference type="InterPro" id="IPR011856">
    <property type="entry name" value="tRNA_endonuc-like_dom_sf"/>
</dbReference>
<sequence>MSGKTSYLAGLAAEKTIEADYVSKGHGIAARRWRGSRGEIDIVATDGDGFIFIEVKKARDFARAAERVSRGQMHRILGAASEFVAKHPKGLLTPMRFDVALVNQSGERRILENAFAY</sequence>
<dbReference type="PANTHER" id="PTHR34039:SF1">
    <property type="entry name" value="UPF0102 PROTEIN YRAN"/>
    <property type="match status" value="1"/>
</dbReference>
<evidence type="ECO:0000313" key="4">
    <source>
        <dbReference type="Proteomes" id="UP001528040"/>
    </source>
</evidence>
<dbReference type="EMBL" id="JAQIIO010000002">
    <property type="protein sequence ID" value="MDA5093451.1"/>
    <property type="molecule type" value="Genomic_DNA"/>
</dbReference>
<evidence type="ECO:0000313" key="3">
    <source>
        <dbReference type="EMBL" id="MDA5093451.1"/>
    </source>
</evidence>
<evidence type="ECO:0000256" key="1">
    <source>
        <dbReference type="ARBA" id="ARBA00006738"/>
    </source>
</evidence>
<dbReference type="Gene3D" id="3.40.1350.10">
    <property type="match status" value="1"/>
</dbReference>
<gene>
    <name evidence="3" type="ORF">O2N63_05050</name>
</gene>
<dbReference type="Proteomes" id="UP001528040">
    <property type="component" value="Unassembled WGS sequence"/>
</dbReference>
<name>A0ABT4VYW4_9RHOB</name>
<dbReference type="SUPFAM" id="SSF52980">
    <property type="entry name" value="Restriction endonuclease-like"/>
    <property type="match status" value="1"/>
</dbReference>
<reference evidence="3 4" key="1">
    <citation type="submission" date="2023-01" db="EMBL/GenBank/DDBJ databases">
        <authorList>
            <person name="Yoon J.-W."/>
        </authorList>
    </citation>
    <scope>NUCLEOTIDE SEQUENCE [LARGE SCALE GENOMIC DNA]</scope>
    <source>
        <strain evidence="3 4">KMU-50</strain>
    </source>
</reference>
<proteinExistence type="inferred from homology"/>